<accession>A0ABT1RPT0</accession>
<gene>
    <name evidence="1" type="ORF">NE619_10580</name>
</gene>
<dbReference type="RefSeq" id="WP_256132364.1">
    <property type="nucleotide sequence ID" value="NZ_JANFXK010000011.1"/>
</dbReference>
<evidence type="ECO:0000313" key="2">
    <source>
        <dbReference type="Proteomes" id="UP001524502"/>
    </source>
</evidence>
<proteinExistence type="predicted"/>
<comment type="caution">
    <text evidence="1">The sequence shown here is derived from an EMBL/GenBank/DDBJ whole genome shotgun (WGS) entry which is preliminary data.</text>
</comment>
<sequence>MGQPKATEERVIKTFEKVLPELSESEREKLLYFGEGIAFKAAEIKKDGKPQEKTKKTG</sequence>
<reference evidence="1 2" key="1">
    <citation type="submission" date="2022-06" db="EMBL/GenBank/DDBJ databases">
        <title>Isolation of gut microbiota from human fecal samples.</title>
        <authorList>
            <person name="Pamer E.G."/>
            <person name="Barat B."/>
            <person name="Waligurski E."/>
            <person name="Medina S."/>
            <person name="Paddock L."/>
            <person name="Mostad J."/>
        </authorList>
    </citation>
    <scope>NUCLEOTIDE SEQUENCE [LARGE SCALE GENOMIC DNA]</scope>
    <source>
        <strain evidence="1 2">SL.3.17</strain>
    </source>
</reference>
<evidence type="ECO:0000313" key="1">
    <source>
        <dbReference type="EMBL" id="MCQ4637171.1"/>
    </source>
</evidence>
<protein>
    <submittedName>
        <fullName evidence="1">Uncharacterized protein</fullName>
    </submittedName>
</protein>
<keyword evidence="2" id="KW-1185">Reference proteome</keyword>
<name>A0ABT1RPT0_9FIRM</name>
<organism evidence="1 2">
    <name type="scientific">Anaerovorax odorimutans</name>
    <dbReference type="NCBI Taxonomy" id="109327"/>
    <lineage>
        <taxon>Bacteria</taxon>
        <taxon>Bacillati</taxon>
        <taxon>Bacillota</taxon>
        <taxon>Clostridia</taxon>
        <taxon>Peptostreptococcales</taxon>
        <taxon>Anaerovoracaceae</taxon>
        <taxon>Anaerovorax</taxon>
    </lineage>
</organism>
<dbReference type="Proteomes" id="UP001524502">
    <property type="component" value="Unassembled WGS sequence"/>
</dbReference>
<dbReference type="EMBL" id="JANFXK010000011">
    <property type="protein sequence ID" value="MCQ4637171.1"/>
    <property type="molecule type" value="Genomic_DNA"/>
</dbReference>